<proteinExistence type="predicted"/>
<dbReference type="AlphaFoldDB" id="A0A061QVN3"/>
<protein>
    <submittedName>
        <fullName evidence="1">Uncharacterized protein</fullName>
    </submittedName>
</protein>
<organism evidence="1">
    <name type="scientific">Tetraselmis sp. GSL018</name>
    <dbReference type="NCBI Taxonomy" id="582737"/>
    <lineage>
        <taxon>Eukaryota</taxon>
        <taxon>Viridiplantae</taxon>
        <taxon>Chlorophyta</taxon>
        <taxon>core chlorophytes</taxon>
        <taxon>Chlorodendrophyceae</taxon>
        <taxon>Chlorodendrales</taxon>
        <taxon>Chlorodendraceae</taxon>
        <taxon>Tetraselmis</taxon>
    </lineage>
</organism>
<gene>
    <name evidence="1" type="ORF">TSPGSL018_19813</name>
</gene>
<reference evidence="1" key="1">
    <citation type="submission" date="2014-05" db="EMBL/GenBank/DDBJ databases">
        <title>The transcriptome of the halophilic microalga Tetraselmis sp. GSL018 isolated from the Great Salt Lake, Utah.</title>
        <authorList>
            <person name="Jinkerson R.E."/>
            <person name="D'Adamo S."/>
            <person name="Posewitz M.C."/>
        </authorList>
    </citation>
    <scope>NUCLEOTIDE SEQUENCE</scope>
    <source>
        <strain evidence="1">GSL018</strain>
    </source>
</reference>
<feature type="non-terminal residue" evidence="1">
    <location>
        <position position="112"/>
    </location>
</feature>
<evidence type="ECO:0000313" key="1">
    <source>
        <dbReference type="EMBL" id="JAC63768.1"/>
    </source>
</evidence>
<name>A0A061QVN3_9CHLO</name>
<accession>A0A061QVN3</accession>
<dbReference type="EMBL" id="GBEZ01023101">
    <property type="protein sequence ID" value="JAC63768.1"/>
    <property type="molecule type" value="Transcribed_RNA"/>
</dbReference>
<sequence length="112" mass="12744">MLKDALNETVQDIVCIKLRRFDGDSKLQEMYPTGSKHTGYAHVALRTTDSVSKIISVCVSLSLEGRYLKAASANDTRKMLPPGWEDTVGYAEGGDAWLREREQQRLEEERRR</sequence>